<gene>
    <name evidence="2" type="ORF">ACFSR9_09620</name>
</gene>
<keyword evidence="3" id="KW-1185">Reference proteome</keyword>
<protein>
    <recommendedName>
        <fullName evidence="4">Transmembrane protein</fullName>
    </recommendedName>
</protein>
<comment type="caution">
    <text evidence="2">The sequence shown here is derived from an EMBL/GenBank/DDBJ whole genome shotgun (WGS) entry which is preliminary data.</text>
</comment>
<dbReference type="EMBL" id="JBHUMK010000041">
    <property type="protein sequence ID" value="MFD2609691.1"/>
    <property type="molecule type" value="Genomic_DNA"/>
</dbReference>
<evidence type="ECO:0000313" key="3">
    <source>
        <dbReference type="Proteomes" id="UP001597475"/>
    </source>
</evidence>
<evidence type="ECO:0000256" key="1">
    <source>
        <dbReference type="SAM" id="Phobius"/>
    </source>
</evidence>
<feature type="transmembrane region" description="Helical" evidence="1">
    <location>
        <begin position="82"/>
        <end position="103"/>
    </location>
</feature>
<feature type="transmembrane region" description="Helical" evidence="1">
    <location>
        <begin position="56"/>
        <end position="75"/>
    </location>
</feature>
<sequence length="147" mass="15735">MPTPSPSPEPRAAQGSPFDPALAPAGRIHTLLLLWALFLLSSLPFLARLLRGDTHAYVPNVLLTSAFAFLLALVWRGQVWAWRVVTALAALLGLVNFMGGMFAGTTQAVGWLISAVGLAFIALALCLVALPTVRAFLDTRWAERGQA</sequence>
<keyword evidence="1" id="KW-0812">Transmembrane</keyword>
<evidence type="ECO:0000313" key="2">
    <source>
        <dbReference type="EMBL" id="MFD2609691.1"/>
    </source>
</evidence>
<feature type="transmembrane region" description="Helical" evidence="1">
    <location>
        <begin position="109"/>
        <end position="130"/>
    </location>
</feature>
<organism evidence="2 3">
    <name type="scientific">Deinococcus taklimakanensis</name>
    <dbReference type="NCBI Taxonomy" id="536443"/>
    <lineage>
        <taxon>Bacteria</taxon>
        <taxon>Thermotogati</taxon>
        <taxon>Deinococcota</taxon>
        <taxon>Deinococci</taxon>
        <taxon>Deinococcales</taxon>
        <taxon>Deinococcaceae</taxon>
        <taxon>Deinococcus</taxon>
    </lineage>
</organism>
<keyword evidence="1" id="KW-0472">Membrane</keyword>
<dbReference type="Proteomes" id="UP001597475">
    <property type="component" value="Unassembled WGS sequence"/>
</dbReference>
<feature type="transmembrane region" description="Helical" evidence="1">
    <location>
        <begin position="31"/>
        <end position="50"/>
    </location>
</feature>
<reference evidence="3" key="1">
    <citation type="journal article" date="2019" name="Int. J. Syst. Evol. Microbiol.">
        <title>The Global Catalogue of Microorganisms (GCM) 10K type strain sequencing project: providing services to taxonomists for standard genome sequencing and annotation.</title>
        <authorList>
            <consortium name="The Broad Institute Genomics Platform"/>
            <consortium name="The Broad Institute Genome Sequencing Center for Infectious Disease"/>
            <person name="Wu L."/>
            <person name="Ma J."/>
        </authorList>
    </citation>
    <scope>NUCLEOTIDE SEQUENCE [LARGE SCALE GENOMIC DNA]</scope>
    <source>
        <strain evidence="3">KCTC 33842</strain>
    </source>
</reference>
<name>A0ABW5P491_9DEIO</name>
<proteinExistence type="predicted"/>
<accession>A0ABW5P491</accession>
<evidence type="ECO:0008006" key="4">
    <source>
        <dbReference type="Google" id="ProtNLM"/>
    </source>
</evidence>
<keyword evidence="1" id="KW-1133">Transmembrane helix</keyword>
<dbReference type="RefSeq" id="WP_386845272.1">
    <property type="nucleotide sequence ID" value="NZ_JBHUMK010000041.1"/>
</dbReference>